<proteinExistence type="predicted"/>
<evidence type="ECO:0000256" key="1">
    <source>
        <dbReference type="SAM" id="Coils"/>
    </source>
</evidence>
<dbReference type="AlphaFoldDB" id="A0AA48L3R8"/>
<feature type="coiled-coil region" evidence="1">
    <location>
        <begin position="17"/>
        <end position="81"/>
    </location>
</feature>
<dbReference type="PANTHER" id="PTHR10476">
    <property type="entry name" value="CHARGED MULTIVESICULAR BODY PROTEIN"/>
    <property type="match status" value="1"/>
</dbReference>
<dbReference type="KEGG" id="ccac:CcaHIS019_0402510"/>
<dbReference type="Proteomes" id="UP001233271">
    <property type="component" value="Chromosome 4"/>
</dbReference>
<keyword evidence="4" id="KW-1185">Reference proteome</keyword>
<dbReference type="Pfam" id="PF03357">
    <property type="entry name" value="Snf7"/>
    <property type="match status" value="1"/>
</dbReference>
<reference evidence="3" key="1">
    <citation type="journal article" date="2023" name="BMC Genomics">
        <title>Chromosome-level genome assemblies of Cutaneotrichosporon spp. (Trichosporonales, Basidiomycota) reveal imbalanced evolution between nucleotide sequences and chromosome synteny.</title>
        <authorList>
            <person name="Kobayashi Y."/>
            <person name="Kayamori A."/>
            <person name="Aoki K."/>
            <person name="Shiwa Y."/>
            <person name="Matsutani M."/>
            <person name="Fujita N."/>
            <person name="Sugita T."/>
            <person name="Iwasaki W."/>
            <person name="Tanaka N."/>
            <person name="Takashima M."/>
        </authorList>
    </citation>
    <scope>NUCLEOTIDE SEQUENCE</scope>
    <source>
        <strain evidence="3">HIS019</strain>
    </source>
</reference>
<protein>
    <recommendedName>
        <fullName evidence="5">Snf7-domain-containing protein</fullName>
    </recommendedName>
</protein>
<evidence type="ECO:0000313" key="4">
    <source>
        <dbReference type="Proteomes" id="UP001233271"/>
    </source>
</evidence>
<feature type="region of interest" description="Disordered" evidence="2">
    <location>
        <begin position="179"/>
        <end position="200"/>
    </location>
</feature>
<dbReference type="EMBL" id="AP028215">
    <property type="protein sequence ID" value="BEI91431.1"/>
    <property type="molecule type" value="Genomic_DNA"/>
</dbReference>
<evidence type="ECO:0008006" key="5">
    <source>
        <dbReference type="Google" id="ProtNLM"/>
    </source>
</evidence>
<name>A0AA48L3R8_9TREE</name>
<dbReference type="RefSeq" id="XP_060456696.1">
    <property type="nucleotide sequence ID" value="XM_060600065.1"/>
</dbReference>
<evidence type="ECO:0000256" key="2">
    <source>
        <dbReference type="SAM" id="MobiDB-lite"/>
    </source>
</evidence>
<keyword evidence="1" id="KW-0175">Coiled coil</keyword>
<gene>
    <name evidence="3" type="primary">VPS24</name>
    <name evidence="3" type="ORF">CcaverHIS019_0402510</name>
</gene>
<sequence length="212" mass="24670">MKSLNRWLYGPTPEERVREWRRKLRQNQREVDREIANLDRATLKSRGELKTLAKKNDVKSARILAKEIVRANKQRDRLQSTKARINSVDMQLQHQLAMVKVTGAFQKSTEIMKATNQLVKLPQLSATMREMSMEMMKSGIMEEMMEETMEGLDDEELEEEADEEVEKVLFELTDGKLGQAGRVGTELPAEEEVENEVEMERMRREMNDLLNA</sequence>
<feature type="compositionally biased region" description="Acidic residues" evidence="2">
    <location>
        <begin position="188"/>
        <end position="197"/>
    </location>
</feature>
<dbReference type="GeneID" id="85495301"/>
<dbReference type="InterPro" id="IPR005024">
    <property type="entry name" value="Snf7_fam"/>
</dbReference>
<organism evidence="3 4">
    <name type="scientific">Cutaneotrichosporon cavernicola</name>
    <dbReference type="NCBI Taxonomy" id="279322"/>
    <lineage>
        <taxon>Eukaryota</taxon>
        <taxon>Fungi</taxon>
        <taxon>Dikarya</taxon>
        <taxon>Basidiomycota</taxon>
        <taxon>Agaricomycotina</taxon>
        <taxon>Tremellomycetes</taxon>
        <taxon>Trichosporonales</taxon>
        <taxon>Trichosporonaceae</taxon>
        <taxon>Cutaneotrichosporon</taxon>
    </lineage>
</organism>
<dbReference type="GO" id="GO:0007034">
    <property type="term" value="P:vacuolar transport"/>
    <property type="evidence" value="ECO:0007669"/>
    <property type="project" value="InterPro"/>
</dbReference>
<dbReference type="Gene3D" id="6.10.140.1230">
    <property type="match status" value="1"/>
</dbReference>
<evidence type="ECO:0000313" key="3">
    <source>
        <dbReference type="EMBL" id="BEI91431.1"/>
    </source>
</evidence>
<accession>A0AA48L3R8</accession>